<dbReference type="Pfam" id="PF00903">
    <property type="entry name" value="Glyoxalase"/>
    <property type="match status" value="1"/>
</dbReference>
<organism evidence="2 3">
    <name type="scientific">Thalassotalea loyana</name>
    <dbReference type="NCBI Taxonomy" id="280483"/>
    <lineage>
        <taxon>Bacteria</taxon>
        <taxon>Pseudomonadati</taxon>
        <taxon>Pseudomonadota</taxon>
        <taxon>Gammaproteobacteria</taxon>
        <taxon>Alteromonadales</taxon>
        <taxon>Colwelliaceae</taxon>
        <taxon>Thalassotalea</taxon>
    </lineage>
</organism>
<dbReference type="PROSITE" id="PS51819">
    <property type="entry name" value="VOC"/>
    <property type="match status" value="1"/>
</dbReference>
<evidence type="ECO:0000313" key="2">
    <source>
        <dbReference type="EMBL" id="GLX84318.1"/>
    </source>
</evidence>
<evidence type="ECO:0000313" key="3">
    <source>
        <dbReference type="Proteomes" id="UP001157134"/>
    </source>
</evidence>
<name>A0ABQ6H866_9GAMM</name>
<reference evidence="2 3" key="1">
    <citation type="submission" date="2023-03" db="EMBL/GenBank/DDBJ databases">
        <title>Thalassotalea loyana LMG 22536T draft genome sequence.</title>
        <authorList>
            <person name="Sawabe T."/>
        </authorList>
    </citation>
    <scope>NUCLEOTIDE SEQUENCE [LARGE SCALE GENOMIC DNA]</scope>
    <source>
        <strain evidence="2 3">LMG 22536</strain>
    </source>
</reference>
<protein>
    <recommendedName>
        <fullName evidence="1">VOC domain-containing protein</fullName>
    </recommendedName>
</protein>
<dbReference type="CDD" id="cd07262">
    <property type="entry name" value="VOC_like"/>
    <property type="match status" value="1"/>
</dbReference>
<dbReference type="InterPro" id="IPR029068">
    <property type="entry name" value="Glyas_Bleomycin-R_OHBP_Dase"/>
</dbReference>
<dbReference type="InterPro" id="IPR037523">
    <property type="entry name" value="VOC_core"/>
</dbReference>
<dbReference type="EMBL" id="BSSV01000001">
    <property type="protein sequence ID" value="GLX84318.1"/>
    <property type="molecule type" value="Genomic_DNA"/>
</dbReference>
<keyword evidence="3" id="KW-1185">Reference proteome</keyword>
<dbReference type="PANTHER" id="PTHR35006:SF4">
    <property type="entry name" value="BLR7706 PROTEIN"/>
    <property type="match status" value="1"/>
</dbReference>
<dbReference type="Gene3D" id="3.10.180.10">
    <property type="entry name" value="2,3-Dihydroxybiphenyl 1,2-Dioxygenase, domain 1"/>
    <property type="match status" value="1"/>
</dbReference>
<dbReference type="Proteomes" id="UP001157134">
    <property type="component" value="Unassembled WGS sequence"/>
</dbReference>
<gene>
    <name evidence="2" type="ORF">tloyanaT_05700</name>
</gene>
<evidence type="ECO:0000259" key="1">
    <source>
        <dbReference type="PROSITE" id="PS51819"/>
    </source>
</evidence>
<accession>A0ABQ6H866</accession>
<dbReference type="SUPFAM" id="SSF54593">
    <property type="entry name" value="Glyoxalase/Bleomycin resistance protein/Dihydroxybiphenyl dioxygenase"/>
    <property type="match status" value="1"/>
</dbReference>
<comment type="caution">
    <text evidence="2">The sequence shown here is derived from an EMBL/GenBank/DDBJ whole genome shotgun (WGS) entry which is preliminary data.</text>
</comment>
<dbReference type="PANTHER" id="PTHR35006">
    <property type="entry name" value="GLYOXALASE FAMILY PROTEIN (AFU_ORTHOLOGUE AFUA_5G14830)"/>
    <property type="match status" value="1"/>
</dbReference>
<dbReference type="RefSeq" id="WP_284295868.1">
    <property type="nucleotide sequence ID" value="NZ_BSSV01000001.1"/>
</dbReference>
<dbReference type="InterPro" id="IPR004360">
    <property type="entry name" value="Glyas_Fos-R_dOase_dom"/>
</dbReference>
<proteinExistence type="predicted"/>
<sequence length="135" mass="15147">MSIENRLHRSICHASLGTNQLDQAIAFYEQLLPTLDIEKVAHYDEAAAFGKGYPEFWVQRPFDMNEATVGNGTHIGFVATSKEQVDAFYQKAMDMGAKCNGKPGPRKEYGEPYYGCFVLDLDGNKIEASYWAIVK</sequence>
<feature type="domain" description="VOC" evidence="1">
    <location>
        <begin position="10"/>
        <end position="131"/>
    </location>
</feature>